<evidence type="ECO:0000313" key="12">
    <source>
        <dbReference type="Proteomes" id="UP000298663"/>
    </source>
</evidence>
<comment type="similarity">
    <text evidence="2">Belongs to the patched family.</text>
</comment>
<feature type="transmembrane region" description="Helical" evidence="9">
    <location>
        <begin position="347"/>
        <end position="372"/>
    </location>
</feature>
<keyword evidence="4 9" id="KW-0812">Transmembrane</keyword>
<dbReference type="GO" id="GO:0018996">
    <property type="term" value="P:molting cycle, collagen and cuticulin-based cuticle"/>
    <property type="evidence" value="ECO:0007669"/>
    <property type="project" value="TreeGrafter"/>
</dbReference>
<feature type="transmembrane region" description="Helical" evidence="9">
    <location>
        <begin position="796"/>
        <end position="814"/>
    </location>
</feature>
<dbReference type="AlphaFoldDB" id="A0A4U5LR16"/>
<dbReference type="GO" id="GO:0030659">
    <property type="term" value="C:cytoplasmic vesicle membrane"/>
    <property type="evidence" value="ECO:0007669"/>
    <property type="project" value="TreeGrafter"/>
</dbReference>
<dbReference type="PROSITE" id="PS50156">
    <property type="entry name" value="SSD"/>
    <property type="match status" value="1"/>
</dbReference>
<dbReference type="Proteomes" id="UP000298663">
    <property type="component" value="Unassembled WGS sequence"/>
</dbReference>
<dbReference type="FunFam" id="1.20.1640.10:FF:000013">
    <property type="entry name" value="PaTched Related family"/>
    <property type="match status" value="1"/>
</dbReference>
<dbReference type="GO" id="GO:0006897">
    <property type="term" value="P:endocytosis"/>
    <property type="evidence" value="ECO:0007669"/>
    <property type="project" value="TreeGrafter"/>
</dbReference>
<proteinExistence type="inferred from homology"/>
<feature type="transmembrane region" description="Helical" evidence="9">
    <location>
        <begin position="311"/>
        <end position="335"/>
    </location>
</feature>
<evidence type="ECO:0000256" key="1">
    <source>
        <dbReference type="ARBA" id="ARBA00004651"/>
    </source>
</evidence>
<evidence type="ECO:0000256" key="8">
    <source>
        <dbReference type="SAM" id="MobiDB-lite"/>
    </source>
</evidence>
<feature type="transmembrane region" description="Helical" evidence="9">
    <location>
        <begin position="744"/>
        <end position="762"/>
    </location>
</feature>
<organism evidence="11 12">
    <name type="scientific">Steinernema carpocapsae</name>
    <name type="common">Entomopathogenic nematode</name>
    <dbReference type="NCBI Taxonomy" id="34508"/>
    <lineage>
        <taxon>Eukaryota</taxon>
        <taxon>Metazoa</taxon>
        <taxon>Ecdysozoa</taxon>
        <taxon>Nematoda</taxon>
        <taxon>Chromadorea</taxon>
        <taxon>Rhabditida</taxon>
        <taxon>Tylenchina</taxon>
        <taxon>Panagrolaimomorpha</taxon>
        <taxon>Strongyloidoidea</taxon>
        <taxon>Steinernematidae</taxon>
        <taxon>Steinernema</taxon>
    </lineage>
</organism>
<evidence type="ECO:0000256" key="2">
    <source>
        <dbReference type="ARBA" id="ARBA00005585"/>
    </source>
</evidence>
<dbReference type="InterPro" id="IPR003392">
    <property type="entry name" value="PTHD_SSD"/>
</dbReference>
<feature type="transmembrane region" description="Helical" evidence="9">
    <location>
        <begin position="875"/>
        <end position="898"/>
    </location>
</feature>
<evidence type="ECO:0000259" key="10">
    <source>
        <dbReference type="PROSITE" id="PS50156"/>
    </source>
</evidence>
<dbReference type="InterPro" id="IPR051697">
    <property type="entry name" value="Patched_domain-protein"/>
</dbReference>
<feature type="transmembrane region" description="Helical" evidence="9">
    <location>
        <begin position="536"/>
        <end position="554"/>
    </location>
</feature>
<keyword evidence="6 9" id="KW-0472">Membrane</keyword>
<evidence type="ECO:0000256" key="9">
    <source>
        <dbReference type="SAM" id="Phobius"/>
    </source>
</evidence>
<feature type="transmembrane region" description="Helical" evidence="9">
    <location>
        <begin position="64"/>
        <end position="83"/>
    </location>
</feature>
<dbReference type="SUPFAM" id="SSF82866">
    <property type="entry name" value="Multidrug efflux transporter AcrB transmembrane domain"/>
    <property type="match status" value="2"/>
</dbReference>
<dbReference type="Pfam" id="PF02460">
    <property type="entry name" value="Patched"/>
    <property type="match status" value="1"/>
</dbReference>
<gene>
    <name evidence="11" type="ORF">L596_029861</name>
</gene>
<evidence type="ECO:0000256" key="6">
    <source>
        <dbReference type="ARBA" id="ARBA00023136"/>
    </source>
</evidence>
<dbReference type="PANTHER" id="PTHR10796:SF90">
    <property type="entry name" value="SSD DOMAIN-CONTAINING PROTEIN"/>
    <property type="match status" value="1"/>
</dbReference>
<dbReference type="OrthoDB" id="6510177at2759"/>
<keyword evidence="12" id="KW-1185">Reference proteome</keyword>
<evidence type="ECO:0000256" key="4">
    <source>
        <dbReference type="ARBA" id="ARBA00022692"/>
    </source>
</evidence>
<feature type="region of interest" description="Disordered" evidence="8">
    <location>
        <begin position="954"/>
        <end position="982"/>
    </location>
</feature>
<reference evidence="11 12" key="2">
    <citation type="journal article" date="2019" name="G3 (Bethesda)">
        <title>Hybrid Assembly of the Genome of the Entomopathogenic Nematode Steinernema carpocapsae Identifies the X-Chromosome.</title>
        <authorList>
            <person name="Serra L."/>
            <person name="Macchietto M."/>
            <person name="Macias-Munoz A."/>
            <person name="McGill C.J."/>
            <person name="Rodriguez I.M."/>
            <person name="Rodriguez B."/>
            <person name="Murad R."/>
            <person name="Mortazavi A."/>
        </authorList>
    </citation>
    <scope>NUCLEOTIDE SEQUENCE [LARGE SCALE GENOMIC DNA]</scope>
    <source>
        <strain evidence="11 12">ALL</strain>
    </source>
</reference>
<dbReference type="GO" id="GO:0005886">
    <property type="term" value="C:plasma membrane"/>
    <property type="evidence" value="ECO:0007669"/>
    <property type="project" value="UniProtKB-SubCell"/>
</dbReference>
<feature type="transmembrane region" description="Helical" evidence="9">
    <location>
        <begin position="769"/>
        <end position="790"/>
    </location>
</feature>
<protein>
    <recommendedName>
        <fullName evidence="10">SSD domain-containing protein</fullName>
    </recommendedName>
</protein>
<feature type="transmembrane region" description="Helical" evidence="9">
    <location>
        <begin position="379"/>
        <end position="400"/>
    </location>
</feature>
<reference evidence="11 12" key="1">
    <citation type="journal article" date="2015" name="Genome Biol.">
        <title>Comparative genomics of Steinernema reveals deeply conserved gene regulatory networks.</title>
        <authorList>
            <person name="Dillman A.R."/>
            <person name="Macchietto M."/>
            <person name="Porter C.F."/>
            <person name="Rogers A."/>
            <person name="Williams B."/>
            <person name="Antoshechkin I."/>
            <person name="Lee M.M."/>
            <person name="Goodwin Z."/>
            <person name="Lu X."/>
            <person name="Lewis E.E."/>
            <person name="Goodrich-Blair H."/>
            <person name="Stock S.P."/>
            <person name="Adams B.J."/>
            <person name="Sternberg P.W."/>
            <person name="Mortazavi A."/>
        </authorList>
    </citation>
    <scope>NUCLEOTIDE SEQUENCE [LARGE SCALE GENOMIC DNA]</scope>
    <source>
        <strain evidence="11 12">ALL</strain>
    </source>
</reference>
<accession>A0A4U5LR16</accession>
<keyword evidence="7" id="KW-0325">Glycoprotein</keyword>
<feature type="transmembrane region" description="Helical" evidence="9">
    <location>
        <begin position="455"/>
        <end position="484"/>
    </location>
</feature>
<evidence type="ECO:0000256" key="3">
    <source>
        <dbReference type="ARBA" id="ARBA00022475"/>
    </source>
</evidence>
<dbReference type="EMBL" id="AZBU02000013">
    <property type="protein sequence ID" value="TKR58413.1"/>
    <property type="molecule type" value="Genomic_DNA"/>
</dbReference>
<dbReference type="Gene3D" id="1.20.1640.10">
    <property type="entry name" value="Multidrug efflux transporter AcrB transmembrane domain"/>
    <property type="match status" value="2"/>
</dbReference>
<evidence type="ECO:0000313" key="11">
    <source>
        <dbReference type="EMBL" id="TKR58413.1"/>
    </source>
</evidence>
<dbReference type="InterPro" id="IPR000731">
    <property type="entry name" value="SSD"/>
</dbReference>
<feature type="transmembrane region" description="Helical" evidence="9">
    <location>
        <begin position="835"/>
        <end position="863"/>
    </location>
</feature>
<comment type="subcellular location">
    <subcellularLocation>
        <location evidence="1">Cell membrane</location>
        <topology evidence="1">Multi-pass membrane protein</topology>
    </subcellularLocation>
</comment>
<sequence>MNTFLSSSAPFLRAAENECDQPKKPNRRSARVTKKMCYLLQNGFHELLQRIFCRVGQTIASRPFLFLLIPLLFSMLSYGVIYLKFAQKLQDGFTTTDAPSHYEEQIAVQFKNNSWTFTQRFVVLLRAKDEGSMLRRSHVTRAHQLHRFLRDNFTVTVDDGSSYTHGQLCGHYCDINKAFDMIDESQGILESEYLTSGKVRDDIIIDHPKSTYEGYRYSVALHLFGVTKRWNTTQETSDLGQLGNRLEHVTMVMLMFYAEAPDANITNILATWESEIYEWVRHGSPEYPEFYVDVLGDKILGKEMVRGGLSLLPHLLMGLFSTIIFVLASVLLSSVHSATVPFTGKLLIVFGIVVSPLLAVFTTFGVMGFFHIEIYPIQMVIPFLILAIGVDDAFLMVHAWNRLSSEYSHLSLDDRRACIPEIMGKVLEEVGPSITITSLTNAIAFGVGTTVSTPAIQLFCMAATIAMIVDFVYELTLFGCILVFSARLERLPSCDTANTRVTCQGERNDFHEKKVQFFTTLLKKYCHVLTKNSMRILVSLLTFVFFCVSLWGTLRIRTHINSQKIIPSDSLLLRTDSLFEKYQWKEYEALQVFVNNPPDIRDTQAMGELKNMIHEFETLPQAIGPDATVFWLQDYEQYLTRLNGLTAFMGVDFGSSYDAIPDFLDLLPFWKNTFKWHKNEDDSITVTQYFFITGYCNSTSWLQRAELMVKWREVATHWERFNVTIYSENSPVFEGIFGLKNTTIQTAAITLVCMLVVCVVFVPSVAGVLSAGFAIASISLGVFGFLSWWGLDLDPVTMSAIVMSIGFSVDYTAHVSYHYHRAKQLLPKDTPKEELLYYTLEAIAWPMLQAALSTLCCFIPVSFHPDYTPGVFVKTITLVVAWGVLHGLLILPVVLTILPDCLYSDVKRPTKPTPHEPLFVKKHRRAHSTLSSCVQHHHPQPLLLNFGEYSPTKTPVTSPSTATTSTALTLTESSSDASSASD</sequence>
<keyword evidence="3" id="KW-1003">Cell membrane</keyword>
<keyword evidence="5 9" id="KW-1133">Transmembrane helix</keyword>
<dbReference type="PANTHER" id="PTHR10796">
    <property type="entry name" value="PATCHED-RELATED"/>
    <property type="match status" value="1"/>
</dbReference>
<feature type="domain" description="SSD" evidence="10">
    <location>
        <begin position="313"/>
        <end position="484"/>
    </location>
</feature>
<evidence type="ECO:0000256" key="7">
    <source>
        <dbReference type="ARBA" id="ARBA00023180"/>
    </source>
</evidence>
<evidence type="ECO:0000256" key="5">
    <source>
        <dbReference type="ARBA" id="ARBA00022989"/>
    </source>
</evidence>
<name>A0A4U5LR16_STECR</name>
<comment type="caution">
    <text evidence="11">The sequence shown here is derived from an EMBL/GenBank/DDBJ whole genome shotgun (WGS) entry which is preliminary data.</text>
</comment>